<feature type="domain" description="M23ase beta-sheet core" evidence="3">
    <location>
        <begin position="194"/>
        <end position="281"/>
    </location>
</feature>
<dbReference type="RefSeq" id="WP_014681534.1">
    <property type="nucleotide sequence ID" value="NC_017770.1"/>
</dbReference>
<dbReference type="PANTHER" id="PTHR21666">
    <property type="entry name" value="PEPTIDASE-RELATED"/>
    <property type="match status" value="1"/>
</dbReference>
<dbReference type="GO" id="GO:0004222">
    <property type="term" value="F:metalloendopeptidase activity"/>
    <property type="evidence" value="ECO:0007669"/>
    <property type="project" value="TreeGrafter"/>
</dbReference>
<dbReference type="OrthoDB" id="9810477at2"/>
<dbReference type="STRING" id="929556.Solca_3301"/>
<dbReference type="KEGG" id="scn:Solca_3301"/>
<accession>H8KWY2</accession>
<feature type="transmembrane region" description="Helical" evidence="2">
    <location>
        <begin position="39"/>
        <end position="60"/>
    </location>
</feature>
<dbReference type="InterPro" id="IPR016047">
    <property type="entry name" value="M23ase_b-sheet_dom"/>
</dbReference>
<keyword evidence="2" id="KW-0812">Transmembrane</keyword>
<keyword evidence="5" id="KW-1185">Reference proteome</keyword>
<evidence type="ECO:0000313" key="5">
    <source>
        <dbReference type="Proteomes" id="UP000007590"/>
    </source>
</evidence>
<keyword evidence="2" id="KW-1133">Transmembrane helix</keyword>
<dbReference type="Pfam" id="PF01551">
    <property type="entry name" value="Peptidase_M23"/>
    <property type="match status" value="1"/>
</dbReference>
<evidence type="ECO:0000313" key="4">
    <source>
        <dbReference type="EMBL" id="AFD08311.1"/>
    </source>
</evidence>
<name>H8KWY2_SOLCM</name>
<dbReference type="Proteomes" id="UP000007590">
    <property type="component" value="Chromosome"/>
</dbReference>
<dbReference type="PANTHER" id="PTHR21666:SF289">
    <property type="entry name" value="L-ALA--D-GLU ENDOPEPTIDASE"/>
    <property type="match status" value="1"/>
</dbReference>
<evidence type="ECO:0000259" key="3">
    <source>
        <dbReference type="Pfam" id="PF01551"/>
    </source>
</evidence>
<dbReference type="SUPFAM" id="SSF51261">
    <property type="entry name" value="Duplicated hybrid motif"/>
    <property type="match status" value="1"/>
</dbReference>
<protein>
    <submittedName>
        <fullName evidence="4">Membrane-bound metallopeptidase</fullName>
    </submittedName>
</protein>
<proteinExistence type="predicted"/>
<sequence length="287" mass="31941">MVSKKKDFLTQLKTKYKLVVLKDDTFEEKISFTLNLMNVFVAAGMGAIILIILTTFLIVFTPLKEYIPGYADVSLKINVAEAAMKADSLEMMFKANQTYLNNIKSIIDGKAGVTIADSVPQVAVKDVEVDKKHPKVVEDFREYIESEEKISLKDDVTLKKKSSIKDLDFISPVKGTVVARYDTKNNRLYQIIGTVAQSPVKATLDGIVLYAGLTVDAGYMVVLQHTANIITVYKNCSILYKKTGNYVKADEVIATAGDKGKEFSGPQLAFELWNNGFSVDPNEYMKF</sequence>
<dbReference type="InterPro" id="IPR011055">
    <property type="entry name" value="Dup_hybrid_motif"/>
</dbReference>
<gene>
    <name evidence="4" type="ordered locus">Solca_3301</name>
</gene>
<dbReference type="EMBL" id="CP003349">
    <property type="protein sequence ID" value="AFD08311.1"/>
    <property type="molecule type" value="Genomic_DNA"/>
</dbReference>
<dbReference type="InterPro" id="IPR050570">
    <property type="entry name" value="Cell_wall_metabolism_enzyme"/>
</dbReference>
<keyword evidence="1" id="KW-0732">Signal</keyword>
<dbReference type="Gene3D" id="2.70.70.10">
    <property type="entry name" value="Glucose Permease (Domain IIA)"/>
    <property type="match status" value="1"/>
</dbReference>
<dbReference type="CDD" id="cd12797">
    <property type="entry name" value="M23_peptidase"/>
    <property type="match status" value="1"/>
</dbReference>
<dbReference type="HOGENOM" id="CLU_029425_8_0_10"/>
<evidence type="ECO:0000256" key="2">
    <source>
        <dbReference type="SAM" id="Phobius"/>
    </source>
</evidence>
<keyword evidence="2" id="KW-0472">Membrane</keyword>
<organism evidence="4 5">
    <name type="scientific">Solitalea canadensis (strain ATCC 29591 / DSM 3403 / JCM 21819 / LMG 8368 / NBRC 15130 / NCIMB 12057 / USAM 9D)</name>
    <name type="common">Flexibacter canadensis</name>
    <dbReference type="NCBI Taxonomy" id="929556"/>
    <lineage>
        <taxon>Bacteria</taxon>
        <taxon>Pseudomonadati</taxon>
        <taxon>Bacteroidota</taxon>
        <taxon>Sphingobacteriia</taxon>
        <taxon>Sphingobacteriales</taxon>
        <taxon>Sphingobacteriaceae</taxon>
        <taxon>Solitalea</taxon>
    </lineage>
</organism>
<dbReference type="eggNOG" id="COG4942">
    <property type="taxonomic scope" value="Bacteria"/>
</dbReference>
<evidence type="ECO:0000256" key="1">
    <source>
        <dbReference type="ARBA" id="ARBA00022729"/>
    </source>
</evidence>
<dbReference type="AlphaFoldDB" id="H8KWY2"/>
<reference evidence="4" key="1">
    <citation type="submission" date="2012-02" db="EMBL/GenBank/DDBJ databases">
        <title>The complete genome of Solitalea canadensis DSM 3403.</title>
        <authorList>
            <consortium name="US DOE Joint Genome Institute (JGI-PGF)"/>
            <person name="Lucas S."/>
            <person name="Copeland A."/>
            <person name="Lapidus A."/>
            <person name="Glavina del Rio T."/>
            <person name="Dalin E."/>
            <person name="Tice H."/>
            <person name="Bruce D."/>
            <person name="Goodwin L."/>
            <person name="Pitluck S."/>
            <person name="Peters L."/>
            <person name="Ovchinnikova G."/>
            <person name="Lu M."/>
            <person name="Kyrpides N."/>
            <person name="Mavromatis K."/>
            <person name="Ivanova N."/>
            <person name="Brettin T."/>
            <person name="Detter J.C."/>
            <person name="Han C."/>
            <person name="Larimer F."/>
            <person name="Land M."/>
            <person name="Hauser L."/>
            <person name="Markowitz V."/>
            <person name="Cheng J.-F."/>
            <person name="Hugenholtz P."/>
            <person name="Woyke T."/>
            <person name="Wu D."/>
            <person name="Spring S."/>
            <person name="Schroeder M."/>
            <person name="Kopitz M."/>
            <person name="Brambilla E."/>
            <person name="Klenk H.-P."/>
            <person name="Eisen J.A."/>
        </authorList>
    </citation>
    <scope>NUCLEOTIDE SEQUENCE</scope>
    <source>
        <strain evidence="4">DSM 3403</strain>
    </source>
</reference>